<proteinExistence type="predicted"/>
<dbReference type="Gene3D" id="3.30.710.10">
    <property type="entry name" value="Potassium Channel Kv1.1, Chain A"/>
    <property type="match status" value="1"/>
</dbReference>
<evidence type="ECO:0000313" key="2">
    <source>
        <dbReference type="EMBL" id="RIA98221.1"/>
    </source>
</evidence>
<comment type="caution">
    <text evidence="2">The sequence shown here is derived from an EMBL/GenBank/DDBJ whole genome shotgun (WGS) entry which is preliminary data.</text>
</comment>
<dbReference type="OrthoDB" id="2130750at2759"/>
<dbReference type="SMART" id="SM00225">
    <property type="entry name" value="BTB"/>
    <property type="match status" value="1"/>
</dbReference>
<sequence>MSYKNESDVIKALEELLETEDNYDVIIHVGKIPNFKEFHMHAHSGILGCRSKYFNNLLSDNNTQKQNGKYVINKQNFTPQAYEVIIKYFYTGHINISNRTGTELLDIMIASDELKLEELTKLTEDFIIDNHHQFLRIVPVGILQIEVILKRDDLNLIEIVIWENLIKWGLARVQQGLNRGDFKWSQDS</sequence>
<evidence type="ECO:0000313" key="3">
    <source>
        <dbReference type="Proteomes" id="UP000265703"/>
    </source>
</evidence>
<dbReference type="InterPro" id="IPR011333">
    <property type="entry name" value="SKP1/BTB/POZ_sf"/>
</dbReference>
<dbReference type="PANTHER" id="PTHR24410">
    <property type="entry name" value="HL07962P-RELATED"/>
    <property type="match status" value="1"/>
</dbReference>
<dbReference type="Proteomes" id="UP000265703">
    <property type="component" value="Unassembled WGS sequence"/>
</dbReference>
<dbReference type="EMBL" id="QKYT01000019">
    <property type="protein sequence ID" value="RIA98221.1"/>
    <property type="molecule type" value="Genomic_DNA"/>
</dbReference>
<gene>
    <name evidence="2" type="ORF">C1645_731861</name>
</gene>
<dbReference type="InterPro" id="IPR051481">
    <property type="entry name" value="BTB-POZ/Galectin-3-binding"/>
</dbReference>
<accession>A0A397TT30</accession>
<dbReference type="Pfam" id="PF00651">
    <property type="entry name" value="BTB"/>
    <property type="match status" value="1"/>
</dbReference>
<evidence type="ECO:0000259" key="1">
    <source>
        <dbReference type="PROSITE" id="PS50097"/>
    </source>
</evidence>
<dbReference type="PROSITE" id="PS50097">
    <property type="entry name" value="BTB"/>
    <property type="match status" value="1"/>
</dbReference>
<organism evidence="2 3">
    <name type="scientific">Glomus cerebriforme</name>
    <dbReference type="NCBI Taxonomy" id="658196"/>
    <lineage>
        <taxon>Eukaryota</taxon>
        <taxon>Fungi</taxon>
        <taxon>Fungi incertae sedis</taxon>
        <taxon>Mucoromycota</taxon>
        <taxon>Glomeromycotina</taxon>
        <taxon>Glomeromycetes</taxon>
        <taxon>Glomerales</taxon>
        <taxon>Glomeraceae</taxon>
        <taxon>Glomus</taxon>
    </lineage>
</organism>
<dbReference type="PANTHER" id="PTHR24410:SF23">
    <property type="entry name" value="BTB DOMAIN-CONTAINING PROTEIN-RELATED"/>
    <property type="match status" value="1"/>
</dbReference>
<dbReference type="AlphaFoldDB" id="A0A397TT30"/>
<dbReference type="SUPFAM" id="SSF54695">
    <property type="entry name" value="POZ domain"/>
    <property type="match status" value="1"/>
</dbReference>
<keyword evidence="3" id="KW-1185">Reference proteome</keyword>
<reference evidence="2 3" key="1">
    <citation type="submission" date="2018-06" db="EMBL/GenBank/DDBJ databases">
        <title>Comparative genomics reveals the genomic features of Rhizophagus irregularis, R. cerebriforme, R. diaphanum and Gigaspora rosea, and their symbiotic lifestyle signature.</title>
        <authorList>
            <person name="Morin E."/>
            <person name="San Clemente H."/>
            <person name="Chen E.C.H."/>
            <person name="De La Providencia I."/>
            <person name="Hainaut M."/>
            <person name="Kuo A."/>
            <person name="Kohler A."/>
            <person name="Murat C."/>
            <person name="Tang N."/>
            <person name="Roy S."/>
            <person name="Loubradou J."/>
            <person name="Henrissat B."/>
            <person name="Grigoriev I.V."/>
            <person name="Corradi N."/>
            <person name="Roux C."/>
            <person name="Martin F.M."/>
        </authorList>
    </citation>
    <scope>NUCLEOTIDE SEQUENCE [LARGE SCALE GENOMIC DNA]</scope>
    <source>
        <strain evidence="2 3">DAOM 227022</strain>
    </source>
</reference>
<protein>
    <submittedName>
        <fullName evidence="2">BTB/POZ protein</fullName>
    </submittedName>
</protein>
<dbReference type="InterPro" id="IPR000210">
    <property type="entry name" value="BTB/POZ_dom"/>
</dbReference>
<feature type="domain" description="BTB" evidence="1">
    <location>
        <begin position="23"/>
        <end position="98"/>
    </location>
</feature>
<name>A0A397TT30_9GLOM</name>